<organism evidence="3 4">
    <name type="scientific">Clostridium boliviensis</name>
    <dbReference type="NCBI Taxonomy" id="318465"/>
    <lineage>
        <taxon>Bacteria</taxon>
        <taxon>Bacillati</taxon>
        <taxon>Bacillota</taxon>
        <taxon>Clostridia</taxon>
        <taxon>Eubacteriales</taxon>
        <taxon>Clostridiaceae</taxon>
        <taxon>Clostridium</taxon>
    </lineage>
</organism>
<keyword evidence="2" id="KW-0732">Signal</keyword>
<keyword evidence="1" id="KW-0175">Coiled coil</keyword>
<feature type="signal peptide" evidence="2">
    <location>
        <begin position="1"/>
        <end position="27"/>
    </location>
</feature>
<gene>
    <name evidence="3" type="ORF">RZO55_13295</name>
</gene>
<keyword evidence="4" id="KW-1185">Reference proteome</keyword>
<proteinExistence type="predicted"/>
<name>A0ABU4GQS0_9CLOT</name>
<dbReference type="Proteomes" id="UP001276854">
    <property type="component" value="Unassembled WGS sequence"/>
</dbReference>
<feature type="coiled-coil region" evidence="1">
    <location>
        <begin position="160"/>
        <end position="218"/>
    </location>
</feature>
<sequence>MRKWKQTGAFVLAAVLAFSGPASTAWAGSPEFARTSEEWEKLRDNVMEYGELKDLIHEYNVTVKKNQIDINDKKKDDRVTSDEYADYYRDAADSARSNIAGDDPVADANNSVAARKAEEQADRNVEDLTVYQLTYDQEEANLVATAKNSMISYFQQKYELETLKDNLELLQALYQSVQVKQGAGLVTQTDVLDALQKVQDTQSSIEKQTASIEQTRQKLCIMLGWKYNDSPEIRNIPEVDMAQIEAMNPDADRENALNNNYTLKINKQKLANATADVTKDTLNRTIASNEQNISTDLVKSYQEVLQAKAAYDQSVTEFNLESKNMEAAERKVSVGSMSQLDYRKQKNAFITKSNGVHTAQLALFQSVQTYHNAVNGLASTGG</sequence>
<evidence type="ECO:0000256" key="2">
    <source>
        <dbReference type="SAM" id="SignalP"/>
    </source>
</evidence>
<dbReference type="EMBL" id="JAWONS010000216">
    <property type="protein sequence ID" value="MDW2798552.1"/>
    <property type="molecule type" value="Genomic_DNA"/>
</dbReference>
<feature type="chain" id="PRO_5047415789" evidence="2">
    <location>
        <begin position="28"/>
        <end position="382"/>
    </location>
</feature>
<evidence type="ECO:0000313" key="4">
    <source>
        <dbReference type="Proteomes" id="UP001276854"/>
    </source>
</evidence>
<evidence type="ECO:0000313" key="3">
    <source>
        <dbReference type="EMBL" id="MDW2798552.1"/>
    </source>
</evidence>
<reference evidence="3 4" key="1">
    <citation type="submission" date="2023-10" db="EMBL/GenBank/DDBJ databases">
        <title>A novel Glycoside Hydrolase 43-Like Enzyme from Clostrdium boliviensis is an Endo-xylanase, and a Candidate for Xylooligosaccharides Production from Different Xylan Substrates.</title>
        <authorList>
            <person name="Alvarez M.T."/>
            <person name="Rocabado-Villegas L.R."/>
            <person name="Salas-Veizaga D.M."/>
            <person name="Linares-Pasten J.A."/>
            <person name="Gudmundsdottir E.E."/>
            <person name="Hreggvidsson G.O."/>
            <person name="Adlercreutz P."/>
            <person name="Nordberg Karlsson E."/>
        </authorList>
    </citation>
    <scope>NUCLEOTIDE SEQUENCE [LARGE SCALE GENOMIC DNA]</scope>
    <source>
        <strain evidence="3 4">E-1</strain>
    </source>
</reference>
<dbReference type="SUPFAM" id="SSF56954">
    <property type="entry name" value="Outer membrane efflux proteins (OEP)"/>
    <property type="match status" value="1"/>
</dbReference>
<dbReference type="RefSeq" id="WP_318064772.1">
    <property type="nucleotide sequence ID" value="NZ_JAWONS010000216.1"/>
</dbReference>
<evidence type="ECO:0000256" key="1">
    <source>
        <dbReference type="SAM" id="Coils"/>
    </source>
</evidence>
<dbReference type="Gene3D" id="1.20.1600.10">
    <property type="entry name" value="Outer membrane efflux proteins (OEP)"/>
    <property type="match status" value="1"/>
</dbReference>
<comment type="caution">
    <text evidence="3">The sequence shown here is derived from an EMBL/GenBank/DDBJ whole genome shotgun (WGS) entry which is preliminary data.</text>
</comment>
<accession>A0ABU4GQS0</accession>
<protein>
    <submittedName>
        <fullName evidence="3">TolC family protein</fullName>
    </submittedName>
</protein>